<sequence length="129" mass="13984">MYQAMYIIHVLSALALIFYILLPFLAGGAANPSTARALSRGNRIGQYVLILAFLSGGYMVGKAQYSVWWMVLAVVLILVMFAMTGMASKPFKKLIAGDTASGALRKVRMFTLISGISYVLLLGMMLGPK</sequence>
<feature type="transmembrane region" description="Helical" evidence="1">
    <location>
        <begin position="67"/>
        <end position="88"/>
    </location>
</feature>
<name>A0ABV5VWR7_9BACL</name>
<evidence type="ECO:0000256" key="1">
    <source>
        <dbReference type="SAM" id="Phobius"/>
    </source>
</evidence>
<evidence type="ECO:0000313" key="2">
    <source>
        <dbReference type="EMBL" id="MFB9752585.1"/>
    </source>
</evidence>
<evidence type="ECO:0008006" key="4">
    <source>
        <dbReference type="Google" id="ProtNLM"/>
    </source>
</evidence>
<dbReference type="EMBL" id="JBHMAG010000012">
    <property type="protein sequence ID" value="MFB9752585.1"/>
    <property type="molecule type" value="Genomic_DNA"/>
</dbReference>
<keyword evidence="1" id="KW-1133">Transmembrane helix</keyword>
<protein>
    <recommendedName>
        <fullName evidence="4">DUF2269 family protein</fullName>
    </recommendedName>
</protein>
<accession>A0ABV5VWR7</accession>
<proteinExistence type="predicted"/>
<feature type="transmembrane region" description="Helical" evidence="1">
    <location>
        <begin position="109"/>
        <end position="127"/>
    </location>
</feature>
<feature type="transmembrane region" description="Helical" evidence="1">
    <location>
        <begin position="44"/>
        <end position="61"/>
    </location>
</feature>
<keyword evidence="1" id="KW-0812">Transmembrane</keyword>
<feature type="transmembrane region" description="Helical" evidence="1">
    <location>
        <begin position="6"/>
        <end position="32"/>
    </location>
</feature>
<reference evidence="2 3" key="1">
    <citation type="submission" date="2024-09" db="EMBL/GenBank/DDBJ databases">
        <authorList>
            <person name="Sun Q."/>
            <person name="Mori K."/>
        </authorList>
    </citation>
    <scope>NUCLEOTIDE SEQUENCE [LARGE SCALE GENOMIC DNA]</scope>
    <source>
        <strain evidence="2 3">JCM 12520</strain>
    </source>
</reference>
<dbReference type="Proteomes" id="UP001589619">
    <property type="component" value="Unassembled WGS sequence"/>
</dbReference>
<keyword evidence="3" id="KW-1185">Reference proteome</keyword>
<dbReference type="RefSeq" id="WP_344903833.1">
    <property type="nucleotide sequence ID" value="NZ_BAAAYO010000001.1"/>
</dbReference>
<evidence type="ECO:0000313" key="3">
    <source>
        <dbReference type="Proteomes" id="UP001589619"/>
    </source>
</evidence>
<keyword evidence="1" id="KW-0472">Membrane</keyword>
<comment type="caution">
    <text evidence="2">The sequence shown here is derived from an EMBL/GenBank/DDBJ whole genome shotgun (WGS) entry which is preliminary data.</text>
</comment>
<gene>
    <name evidence="2" type="ORF">ACFFNY_13545</name>
</gene>
<organism evidence="2 3">
    <name type="scientific">Paenibacillus hodogayensis</name>
    <dbReference type="NCBI Taxonomy" id="279208"/>
    <lineage>
        <taxon>Bacteria</taxon>
        <taxon>Bacillati</taxon>
        <taxon>Bacillota</taxon>
        <taxon>Bacilli</taxon>
        <taxon>Bacillales</taxon>
        <taxon>Paenibacillaceae</taxon>
        <taxon>Paenibacillus</taxon>
    </lineage>
</organism>